<feature type="domain" description="Solute-binding protein family 3/N-terminal" evidence="3">
    <location>
        <begin position="10"/>
        <end position="229"/>
    </location>
</feature>
<dbReference type="AlphaFoldDB" id="A0A443VIE1"/>
<dbReference type="PANTHER" id="PTHR35936">
    <property type="entry name" value="MEMBRANE-BOUND LYTIC MUREIN TRANSGLYCOSYLASE F"/>
    <property type="match status" value="1"/>
</dbReference>
<evidence type="ECO:0000256" key="1">
    <source>
        <dbReference type="ARBA" id="ARBA00010333"/>
    </source>
</evidence>
<organism evidence="4 5">
    <name type="scientific">Raoultella planticola</name>
    <name type="common">Klebsiella planticola</name>
    <dbReference type="NCBI Taxonomy" id="575"/>
    <lineage>
        <taxon>Bacteria</taxon>
        <taxon>Pseudomonadati</taxon>
        <taxon>Pseudomonadota</taxon>
        <taxon>Gammaproteobacteria</taxon>
        <taxon>Enterobacterales</taxon>
        <taxon>Enterobacteriaceae</taxon>
        <taxon>Klebsiella/Raoultella group</taxon>
        <taxon>Raoultella</taxon>
    </lineage>
</organism>
<evidence type="ECO:0000313" key="4">
    <source>
        <dbReference type="EMBL" id="RWT19382.1"/>
    </source>
</evidence>
<evidence type="ECO:0000313" key="5">
    <source>
        <dbReference type="Proteomes" id="UP000288843"/>
    </source>
</evidence>
<dbReference type="Gene3D" id="3.40.190.10">
    <property type="entry name" value="Periplasmic binding protein-like II"/>
    <property type="match status" value="2"/>
</dbReference>
<dbReference type="Pfam" id="PF00497">
    <property type="entry name" value="SBP_bac_3"/>
    <property type="match status" value="1"/>
</dbReference>
<dbReference type="SUPFAM" id="SSF53850">
    <property type="entry name" value="Periplasmic binding protein-like II"/>
    <property type="match status" value="1"/>
</dbReference>
<dbReference type="InterPro" id="IPR001638">
    <property type="entry name" value="Solute-binding_3/MltF_N"/>
</dbReference>
<dbReference type="RefSeq" id="WP_080748441.1">
    <property type="nucleotide sequence ID" value="NZ_BIIZ01000018.1"/>
</dbReference>
<keyword evidence="2" id="KW-0732">Signal</keyword>
<dbReference type="GeneID" id="57428207"/>
<dbReference type="Proteomes" id="UP000288843">
    <property type="component" value="Unassembled WGS sequence"/>
</dbReference>
<reference evidence="4 5" key="1">
    <citation type="submission" date="2018-06" db="EMBL/GenBank/DDBJ databases">
        <title>Carbapenemase-producing Enterobacteriaceae present in wastewater treatment plant effluent and nearby surface waters in the US.</title>
        <authorList>
            <person name="Mathys D.A."/>
            <person name="Mollenkopf D.F."/>
            <person name="Feicht S.M."/>
            <person name="Adams R.J."/>
            <person name="Albers A.L."/>
            <person name="Stuever D.M."/>
            <person name="Daniels J.B."/>
            <person name="Wittum T.E."/>
        </authorList>
    </citation>
    <scope>NUCLEOTIDE SEQUENCE [LARGE SCALE GENOMIC DNA]</scope>
    <source>
        <strain evidence="4 5">GEO_47_Down_B</strain>
    </source>
</reference>
<sequence>MTRLDDPQRSLCFAINLGNPVLATLLPDNTPGGITAELAKKLAAEYGCEARFVTWPTAGKVVDAALLNQWDIAFLAIDPAREDKLCFTPPYVTIESSALVRNDSDIHSVQEMDRPGVTINVGKGAAYELYLIRTLQHATMRQYATSQEAIRAFIAGEGEMVAGIRQPLASVAREYPQFRLLPDSFSQIQQAICVPRNRLQHYEFVCGCLAAWKNDGTIADMINRHIGNR</sequence>
<gene>
    <name evidence="4" type="ORF">DN603_21265</name>
</gene>
<dbReference type="SMART" id="SM00062">
    <property type="entry name" value="PBPb"/>
    <property type="match status" value="1"/>
</dbReference>
<proteinExistence type="inferred from homology"/>
<comment type="similarity">
    <text evidence="1">Belongs to the bacterial solute-binding protein 3 family.</text>
</comment>
<evidence type="ECO:0000259" key="3">
    <source>
        <dbReference type="SMART" id="SM00062"/>
    </source>
</evidence>
<dbReference type="PANTHER" id="PTHR35936:SF17">
    <property type="entry name" value="ARGININE-BINDING EXTRACELLULAR PROTEIN ARTP"/>
    <property type="match status" value="1"/>
</dbReference>
<name>A0A443VIE1_RAOPL</name>
<comment type="caution">
    <text evidence="4">The sequence shown here is derived from an EMBL/GenBank/DDBJ whole genome shotgun (WGS) entry which is preliminary data.</text>
</comment>
<dbReference type="EMBL" id="QKOX01000026">
    <property type="protein sequence ID" value="RWT19382.1"/>
    <property type="molecule type" value="Genomic_DNA"/>
</dbReference>
<protein>
    <submittedName>
        <fullName evidence="4">Amino acid ABC transporter substrate-binding protein</fullName>
    </submittedName>
</protein>
<evidence type="ECO:0000256" key="2">
    <source>
        <dbReference type="ARBA" id="ARBA00022729"/>
    </source>
</evidence>
<accession>A0A443VIE1</accession>